<keyword evidence="4 9" id="KW-0378">Hydrolase</keyword>
<sequence length="585" mass="65678">MLPMRRRLYIAFAATACSMLWMLVWRPEIVGFPKIRADWWPRQDTYIWRTVGQHYPLTSFRPLPTGKPKRLPAVQANFPPETAEGRETRLQRQGAIKDAFLRCWRTYKEHAWLHDEVTPISAQPKDNFGAWGATLVDSLDTLWIMGLRDEFNTAVDAVYNNITFANTTSTDPISVFETSIRFLGGLLSAYDLSGDRRLLSKARDVGDMLYKAFDTPSRLPVPKWDFHAAARGDKQSDPAQLLLAELGSHAMEFTRLSLLTNDPKYYETVARITDLLSETQMNTKVPGLWPTKVGITADTLDSGDEYTLGAEADSTFEYMAKMMALLGGQQPEYETMYSRSMDSAARHLFYRPLLPGNNGDILVSGTVRVNGHGTPKLETSAQHLSCFAGGMLALGGRLTANTTHIELAKKLTHGCIALYKAVPLGIMPEACRLTACPDDSTSCDWNAHQPETQTGTETIEARDNLPPGFTDMHARYYILRPEAIESVFVLYRVTADAALLDRGWEMWMAIDRATRTERGTNSAILDVHPGQGETPPPMSDSMESFWLSETLKYFYLLFSEPGVVSLDEWVLNTEAHPFRRLVPGR</sequence>
<proteinExistence type="inferred from homology"/>
<dbReference type="GO" id="GO:0005783">
    <property type="term" value="C:endoplasmic reticulum"/>
    <property type="evidence" value="ECO:0007669"/>
    <property type="project" value="TreeGrafter"/>
</dbReference>
<comment type="cofactor">
    <cofactor evidence="1 7">
        <name>Ca(2+)</name>
        <dbReference type="ChEBI" id="CHEBI:29108"/>
    </cofactor>
</comment>
<accession>A0AAN7H6Y8</accession>
<dbReference type="GO" id="GO:0036503">
    <property type="term" value="P:ERAD pathway"/>
    <property type="evidence" value="ECO:0007669"/>
    <property type="project" value="UniProtKB-ARBA"/>
</dbReference>
<dbReference type="AlphaFoldDB" id="A0AAN7H6Y8"/>
<evidence type="ECO:0000256" key="2">
    <source>
        <dbReference type="ARBA" id="ARBA00004922"/>
    </source>
</evidence>
<dbReference type="GO" id="GO:0005975">
    <property type="term" value="P:carbohydrate metabolic process"/>
    <property type="evidence" value="ECO:0007669"/>
    <property type="project" value="InterPro"/>
</dbReference>
<dbReference type="GO" id="GO:0016020">
    <property type="term" value="C:membrane"/>
    <property type="evidence" value="ECO:0007669"/>
    <property type="project" value="InterPro"/>
</dbReference>
<comment type="caution">
    <text evidence="11">The sequence shown here is derived from an EMBL/GenBank/DDBJ whole genome shotgun (WGS) entry which is preliminary data.</text>
</comment>
<dbReference type="InterPro" id="IPR001382">
    <property type="entry name" value="Glyco_hydro_47"/>
</dbReference>
<evidence type="ECO:0000256" key="3">
    <source>
        <dbReference type="ARBA" id="ARBA00007658"/>
    </source>
</evidence>
<evidence type="ECO:0000256" key="5">
    <source>
        <dbReference type="ARBA" id="ARBA00023157"/>
    </source>
</evidence>
<evidence type="ECO:0000256" key="10">
    <source>
        <dbReference type="SAM" id="Phobius"/>
    </source>
</evidence>
<feature type="disulfide bond" evidence="8">
    <location>
        <begin position="386"/>
        <end position="415"/>
    </location>
</feature>
<evidence type="ECO:0000256" key="4">
    <source>
        <dbReference type="ARBA" id="ARBA00022801"/>
    </source>
</evidence>
<feature type="transmembrane region" description="Helical" evidence="10">
    <location>
        <begin position="7"/>
        <end position="25"/>
    </location>
</feature>
<feature type="active site" description="Proton donor" evidence="6">
    <location>
        <position position="429"/>
    </location>
</feature>
<keyword evidence="9" id="KW-0326">Glycosidase</keyword>
<dbReference type="GO" id="GO:0004571">
    <property type="term" value="F:mannosyl-oligosaccharide 1,2-alpha-mannosidase activity"/>
    <property type="evidence" value="ECO:0007669"/>
    <property type="project" value="InterPro"/>
</dbReference>
<dbReference type="InterPro" id="IPR050749">
    <property type="entry name" value="Glycosyl_Hydrolase_47"/>
</dbReference>
<feature type="active site" evidence="6">
    <location>
        <position position="313"/>
    </location>
</feature>
<feature type="active site" evidence="6">
    <location>
        <position position="482"/>
    </location>
</feature>
<dbReference type="Proteomes" id="UP001303760">
    <property type="component" value="Unassembled WGS sequence"/>
</dbReference>
<dbReference type="InterPro" id="IPR036026">
    <property type="entry name" value="Seven-hairpin_glycosidases"/>
</dbReference>
<dbReference type="Pfam" id="PF01532">
    <property type="entry name" value="Glyco_hydro_47"/>
    <property type="match status" value="1"/>
</dbReference>
<dbReference type="PANTHER" id="PTHR11742:SF89">
    <property type="entry name" value="ALPHA-1,2-MANNOSIDASE"/>
    <property type="match status" value="1"/>
</dbReference>
<gene>
    <name evidence="11" type="ORF">C8A03DRAFT_19409</name>
</gene>
<keyword evidence="10" id="KW-0812">Transmembrane</keyword>
<dbReference type="EMBL" id="MU860531">
    <property type="protein sequence ID" value="KAK4233537.1"/>
    <property type="molecule type" value="Genomic_DNA"/>
</dbReference>
<comment type="pathway">
    <text evidence="2">Protein modification; protein glycosylation.</text>
</comment>
<name>A0AAN7H6Y8_9PEZI</name>
<keyword evidence="12" id="KW-1185">Reference proteome</keyword>
<dbReference type="SUPFAM" id="SSF48225">
    <property type="entry name" value="Seven-hairpin glycosidases"/>
    <property type="match status" value="1"/>
</dbReference>
<keyword evidence="5 8" id="KW-1015">Disulfide bond</keyword>
<dbReference type="GO" id="GO:0005509">
    <property type="term" value="F:calcium ion binding"/>
    <property type="evidence" value="ECO:0007669"/>
    <property type="project" value="InterPro"/>
</dbReference>
<protein>
    <recommendedName>
        <fullName evidence="9">alpha-1,2-Mannosidase</fullName>
        <ecNumber evidence="9">3.2.1.-</ecNumber>
    </recommendedName>
</protein>
<comment type="similarity">
    <text evidence="3 9">Belongs to the glycosyl hydrolase 47 family.</text>
</comment>
<dbReference type="PANTHER" id="PTHR11742">
    <property type="entry name" value="MANNOSYL-OLIGOSACCHARIDE ALPHA-1,2-MANNOSIDASE-RELATED"/>
    <property type="match status" value="1"/>
</dbReference>
<evidence type="ECO:0000313" key="11">
    <source>
        <dbReference type="EMBL" id="KAK4233537.1"/>
    </source>
</evidence>
<evidence type="ECO:0000313" key="12">
    <source>
        <dbReference type="Proteomes" id="UP001303760"/>
    </source>
</evidence>
<evidence type="ECO:0000256" key="9">
    <source>
        <dbReference type="RuleBase" id="RU361193"/>
    </source>
</evidence>
<keyword evidence="7" id="KW-0106">Calcium</keyword>
<keyword evidence="10" id="KW-0472">Membrane</keyword>
<keyword evidence="7" id="KW-0479">Metal-binding</keyword>
<reference evidence="11" key="2">
    <citation type="submission" date="2023-05" db="EMBL/GenBank/DDBJ databases">
        <authorList>
            <consortium name="Lawrence Berkeley National Laboratory"/>
            <person name="Steindorff A."/>
            <person name="Hensen N."/>
            <person name="Bonometti L."/>
            <person name="Westerberg I."/>
            <person name="Brannstrom I.O."/>
            <person name="Guillou S."/>
            <person name="Cros-Aarteil S."/>
            <person name="Calhoun S."/>
            <person name="Haridas S."/>
            <person name="Kuo A."/>
            <person name="Mondo S."/>
            <person name="Pangilinan J."/>
            <person name="Riley R."/>
            <person name="Labutti K."/>
            <person name="Andreopoulos B."/>
            <person name="Lipzen A."/>
            <person name="Chen C."/>
            <person name="Yanf M."/>
            <person name="Daum C."/>
            <person name="Ng V."/>
            <person name="Clum A."/>
            <person name="Ohm R."/>
            <person name="Martin F."/>
            <person name="Silar P."/>
            <person name="Natvig D."/>
            <person name="Lalanne C."/>
            <person name="Gautier V."/>
            <person name="Ament-Velasquez S.L."/>
            <person name="Kruys A."/>
            <person name="Hutchinson M.I."/>
            <person name="Powell A.J."/>
            <person name="Barry K."/>
            <person name="Miller A.N."/>
            <person name="Grigoriev I.V."/>
            <person name="Debuchy R."/>
            <person name="Gladieux P."/>
            <person name="Thoren M.H."/>
            <person name="Johannesson H."/>
        </authorList>
    </citation>
    <scope>NUCLEOTIDE SEQUENCE</scope>
    <source>
        <strain evidence="11">CBS 532.94</strain>
    </source>
</reference>
<evidence type="ECO:0000256" key="6">
    <source>
        <dbReference type="PIRSR" id="PIRSR601382-1"/>
    </source>
</evidence>
<dbReference type="FunFam" id="1.50.10.10:FF:000037">
    <property type="entry name" value="alpha-1,2-Mannosidase"/>
    <property type="match status" value="1"/>
</dbReference>
<organism evidence="11 12">
    <name type="scientific">Achaetomium macrosporum</name>
    <dbReference type="NCBI Taxonomy" id="79813"/>
    <lineage>
        <taxon>Eukaryota</taxon>
        <taxon>Fungi</taxon>
        <taxon>Dikarya</taxon>
        <taxon>Ascomycota</taxon>
        <taxon>Pezizomycotina</taxon>
        <taxon>Sordariomycetes</taxon>
        <taxon>Sordariomycetidae</taxon>
        <taxon>Sordariales</taxon>
        <taxon>Chaetomiaceae</taxon>
        <taxon>Achaetomium</taxon>
    </lineage>
</organism>
<dbReference type="PRINTS" id="PR00747">
    <property type="entry name" value="GLYHDRLASE47"/>
</dbReference>
<keyword evidence="10" id="KW-1133">Transmembrane helix</keyword>
<evidence type="ECO:0000256" key="1">
    <source>
        <dbReference type="ARBA" id="ARBA00001913"/>
    </source>
</evidence>
<dbReference type="EC" id="3.2.1.-" evidence="9"/>
<evidence type="ECO:0000256" key="7">
    <source>
        <dbReference type="PIRSR" id="PIRSR601382-2"/>
    </source>
</evidence>
<feature type="binding site" evidence="7">
    <location>
        <position position="573"/>
    </location>
    <ligand>
        <name>Ca(2+)</name>
        <dbReference type="ChEBI" id="CHEBI:29108"/>
    </ligand>
</feature>
<dbReference type="InterPro" id="IPR012341">
    <property type="entry name" value="6hp_glycosidase-like_sf"/>
</dbReference>
<reference evidence="11" key="1">
    <citation type="journal article" date="2023" name="Mol. Phylogenet. Evol.">
        <title>Genome-scale phylogeny and comparative genomics of the fungal order Sordariales.</title>
        <authorList>
            <person name="Hensen N."/>
            <person name="Bonometti L."/>
            <person name="Westerberg I."/>
            <person name="Brannstrom I.O."/>
            <person name="Guillou S."/>
            <person name="Cros-Aarteil S."/>
            <person name="Calhoun S."/>
            <person name="Haridas S."/>
            <person name="Kuo A."/>
            <person name="Mondo S."/>
            <person name="Pangilinan J."/>
            <person name="Riley R."/>
            <person name="LaButti K."/>
            <person name="Andreopoulos B."/>
            <person name="Lipzen A."/>
            <person name="Chen C."/>
            <person name="Yan M."/>
            <person name="Daum C."/>
            <person name="Ng V."/>
            <person name="Clum A."/>
            <person name="Steindorff A."/>
            <person name="Ohm R.A."/>
            <person name="Martin F."/>
            <person name="Silar P."/>
            <person name="Natvig D.O."/>
            <person name="Lalanne C."/>
            <person name="Gautier V."/>
            <person name="Ament-Velasquez S.L."/>
            <person name="Kruys A."/>
            <person name="Hutchinson M.I."/>
            <person name="Powell A.J."/>
            <person name="Barry K."/>
            <person name="Miller A.N."/>
            <person name="Grigoriev I.V."/>
            <person name="Debuchy R."/>
            <person name="Gladieux P."/>
            <person name="Hiltunen Thoren M."/>
            <person name="Johannesson H."/>
        </authorList>
    </citation>
    <scope>NUCLEOTIDE SEQUENCE</scope>
    <source>
        <strain evidence="11">CBS 532.94</strain>
    </source>
</reference>
<evidence type="ECO:0000256" key="8">
    <source>
        <dbReference type="PIRSR" id="PIRSR601382-3"/>
    </source>
</evidence>
<feature type="active site" description="Proton donor" evidence="6">
    <location>
        <position position="177"/>
    </location>
</feature>
<dbReference type="Gene3D" id="1.50.10.10">
    <property type="match status" value="1"/>
</dbReference>